<keyword evidence="1" id="KW-0732">Signal</keyword>
<dbReference type="Proteomes" id="UP000481360">
    <property type="component" value="Unassembled WGS sequence"/>
</dbReference>
<organism evidence="3 4">
    <name type="scientific">Lentzea alba</name>
    <dbReference type="NCBI Taxonomy" id="2714351"/>
    <lineage>
        <taxon>Bacteria</taxon>
        <taxon>Bacillati</taxon>
        <taxon>Actinomycetota</taxon>
        <taxon>Actinomycetes</taxon>
        <taxon>Pseudonocardiales</taxon>
        <taxon>Pseudonocardiaceae</taxon>
        <taxon>Lentzea</taxon>
    </lineage>
</organism>
<feature type="domain" description="PKD" evidence="2">
    <location>
        <begin position="308"/>
        <end position="376"/>
    </location>
</feature>
<protein>
    <submittedName>
        <fullName evidence="3">PKD domain-containing protein</fullName>
    </submittedName>
</protein>
<proteinExistence type="predicted"/>
<gene>
    <name evidence="3" type="ORF">G7043_19360</name>
</gene>
<dbReference type="EMBL" id="JAAMPJ010000005">
    <property type="protein sequence ID" value="NGY61094.1"/>
    <property type="molecule type" value="Genomic_DNA"/>
</dbReference>
<dbReference type="Pfam" id="PF00801">
    <property type="entry name" value="PKD"/>
    <property type="match status" value="1"/>
</dbReference>
<dbReference type="InterPro" id="IPR022409">
    <property type="entry name" value="PKD/Chitinase_dom"/>
</dbReference>
<evidence type="ECO:0000256" key="1">
    <source>
        <dbReference type="SAM" id="SignalP"/>
    </source>
</evidence>
<name>A0A7C9VPE4_9PSEU</name>
<dbReference type="GO" id="GO:0005975">
    <property type="term" value="P:carbohydrate metabolic process"/>
    <property type="evidence" value="ECO:0007669"/>
    <property type="project" value="UniProtKB-ARBA"/>
</dbReference>
<keyword evidence="4" id="KW-1185">Reference proteome</keyword>
<dbReference type="InterPro" id="IPR035986">
    <property type="entry name" value="PKD_dom_sf"/>
</dbReference>
<dbReference type="PROSITE" id="PS50093">
    <property type="entry name" value="PKD"/>
    <property type="match status" value="1"/>
</dbReference>
<feature type="signal peptide" evidence="1">
    <location>
        <begin position="1"/>
        <end position="25"/>
    </location>
</feature>
<dbReference type="SUPFAM" id="SSF49299">
    <property type="entry name" value="PKD domain"/>
    <property type="match status" value="1"/>
</dbReference>
<evidence type="ECO:0000259" key="2">
    <source>
        <dbReference type="PROSITE" id="PS50093"/>
    </source>
</evidence>
<feature type="chain" id="PRO_5028872238" evidence="1">
    <location>
        <begin position="26"/>
        <end position="503"/>
    </location>
</feature>
<evidence type="ECO:0000313" key="4">
    <source>
        <dbReference type="Proteomes" id="UP000481360"/>
    </source>
</evidence>
<dbReference type="Gene3D" id="2.60.40.10">
    <property type="entry name" value="Immunoglobulins"/>
    <property type="match status" value="1"/>
</dbReference>
<comment type="caution">
    <text evidence="3">The sequence shown here is derived from an EMBL/GenBank/DDBJ whole genome shotgun (WGS) entry which is preliminary data.</text>
</comment>
<sequence>MLVLRSLAVAAALALGVLTPGIAQAAPPANDDFGASTPVTTLPFTTQVDLAAATVAPDDPHECTSAGSNGHTVWFHHTATEDGLLRFGTTNKPSPPHIAAFTGDRGNLRKVENGCNWGAPGPSPITIQVTAGQTYHFMLSTWNGGAGSAEDVTVQRVQRLANDDFANAQPITSLPFSMPYPDFALASHEPGEPSATECNGTYKRSAWYSYTPTRSQSVVARVKGGGANGPSLAVYEGASLPELRSLGCTQAAYNDPSKTVGLVAGKTYYVQVEGLDYYALPPTVELAEAPPLSTDLYTYGRDERSIFEDISFSVYHNGNLNEQVTTAWDFGDGTTTPPSTETNATHRYAKDGTYTVSARATSADGRTATDSVTVVVKTHDVGITKFSVPSSAQVGQQKEITVKVGNTRYLEKNTSVKLYKAKGANLDWVLVGVLERDVAAHPTDTVRFKFTYTFTNEDAALGKATFRADVSLQAPAWDALPMDNSVIAVATTVRPAAVTATVD</sequence>
<accession>A0A7C9VPE4</accession>
<dbReference type="RefSeq" id="WP_166047285.1">
    <property type="nucleotide sequence ID" value="NZ_JAAMPJ010000005.1"/>
</dbReference>
<dbReference type="SMART" id="SM00089">
    <property type="entry name" value="PKD"/>
    <property type="match status" value="1"/>
</dbReference>
<reference evidence="3 4" key="1">
    <citation type="submission" date="2020-03" db="EMBL/GenBank/DDBJ databases">
        <title>Isolation and identification of active actinomycetes.</title>
        <authorList>
            <person name="Sun X."/>
        </authorList>
    </citation>
    <scope>NUCLEOTIDE SEQUENCE [LARGE SCALE GENOMIC DNA]</scope>
    <source>
        <strain evidence="3 4">NEAU-D13</strain>
    </source>
</reference>
<dbReference type="AlphaFoldDB" id="A0A7C9VPE4"/>
<evidence type="ECO:0000313" key="3">
    <source>
        <dbReference type="EMBL" id="NGY61094.1"/>
    </source>
</evidence>
<dbReference type="CDD" id="cd00146">
    <property type="entry name" value="PKD"/>
    <property type="match status" value="1"/>
</dbReference>
<dbReference type="InterPro" id="IPR000601">
    <property type="entry name" value="PKD_dom"/>
</dbReference>
<dbReference type="InterPro" id="IPR013783">
    <property type="entry name" value="Ig-like_fold"/>
</dbReference>